<comment type="caution">
    <text evidence="3">The sequence shown here is derived from an EMBL/GenBank/DDBJ whole genome shotgun (WGS) entry which is preliminary data.</text>
</comment>
<name>A0ABW5QMG2_9HYPH</name>
<proteinExistence type="predicted"/>
<evidence type="ECO:0000259" key="2">
    <source>
        <dbReference type="Pfam" id="PF04432"/>
    </source>
</evidence>
<dbReference type="RefSeq" id="WP_386834271.1">
    <property type="nucleotide sequence ID" value="NZ_JBHUNP010000001.1"/>
</dbReference>
<dbReference type="PANTHER" id="PTHR31332:SF0">
    <property type="entry name" value="7-HYDROXYMETHYL CHLOROPHYLL A REDUCTASE, CHLOROPLASTIC"/>
    <property type="match status" value="1"/>
</dbReference>
<feature type="domain" description="Coenzyme F420 hydrogenase/dehydrogenase beta subunit C-terminal" evidence="2">
    <location>
        <begin position="181"/>
        <end position="349"/>
    </location>
</feature>
<feature type="domain" description="Coenzyme F420 hydrogenase/dehydrogenase beta subunit N-terminal" evidence="1">
    <location>
        <begin position="97"/>
        <end position="172"/>
    </location>
</feature>
<evidence type="ECO:0000313" key="4">
    <source>
        <dbReference type="Proteomes" id="UP001597521"/>
    </source>
</evidence>
<dbReference type="Proteomes" id="UP001597521">
    <property type="component" value="Unassembled WGS sequence"/>
</dbReference>
<sequence>MPISTMSSAEFTRPAEVVRAGLCIGCGACAAQSGGTMGFDRFAQLKPQGEWAERPNPLLARTCPFSASIPNEDQIAADLFPVPEAADARIGRFQAAYVGAVAEGEYRANGSSGGLVSWVAAELLRRGLVDGVAHVAPGADGRFFRYRISRTVEQVSEGAKSRYYPVEMSEVLAEIAATPGRYAVVGVPCFIKAVNLLRRNDPVLRERIGYTLGLFCGHMKSARLVESFAWQLGAPLEDVARPEYRLKNPDRPASWYTAHLTLKDGTTRQQDWWHLCDGDWGAGFFMNAPCNLCDDVMAETADIAFGDAWVEPYSSDGRGTNVVVVRAPELHEIVRAAIGQSRLELSPVDADFIANTQAAGLRQRREGLAYRLSWRRYRHAPPKRVAATTDLPLKRKLIYRLRHHISAGSHRMAWLAHRTGRPAIYVRWARAMLGLYGAVTYGRGRLGAMLARVGLGSN</sequence>
<dbReference type="Pfam" id="PF04432">
    <property type="entry name" value="FrhB_FdhB_C"/>
    <property type="match status" value="1"/>
</dbReference>
<dbReference type="InterPro" id="IPR045220">
    <property type="entry name" value="FRHB/FDHB/HCAR-like"/>
</dbReference>
<dbReference type="InterPro" id="IPR007525">
    <property type="entry name" value="FrhB_FdhB_C"/>
</dbReference>
<dbReference type="EMBL" id="JBHUNP010000001">
    <property type="protein sequence ID" value="MFD2648913.1"/>
    <property type="molecule type" value="Genomic_DNA"/>
</dbReference>
<evidence type="ECO:0000259" key="1">
    <source>
        <dbReference type="Pfam" id="PF04422"/>
    </source>
</evidence>
<dbReference type="InterPro" id="IPR007516">
    <property type="entry name" value="Co_F420_Hydgase/DH_bsu_N"/>
</dbReference>
<organism evidence="3 4">
    <name type="scientific">Devosia albogilva</name>
    <dbReference type="NCBI Taxonomy" id="429726"/>
    <lineage>
        <taxon>Bacteria</taxon>
        <taxon>Pseudomonadati</taxon>
        <taxon>Pseudomonadota</taxon>
        <taxon>Alphaproteobacteria</taxon>
        <taxon>Hyphomicrobiales</taxon>
        <taxon>Devosiaceae</taxon>
        <taxon>Devosia</taxon>
    </lineage>
</organism>
<reference evidence="4" key="1">
    <citation type="journal article" date="2019" name="Int. J. Syst. Evol. Microbiol.">
        <title>The Global Catalogue of Microorganisms (GCM) 10K type strain sequencing project: providing services to taxonomists for standard genome sequencing and annotation.</title>
        <authorList>
            <consortium name="The Broad Institute Genomics Platform"/>
            <consortium name="The Broad Institute Genome Sequencing Center for Infectious Disease"/>
            <person name="Wu L."/>
            <person name="Ma J."/>
        </authorList>
    </citation>
    <scope>NUCLEOTIDE SEQUENCE [LARGE SCALE GENOMIC DNA]</scope>
    <source>
        <strain evidence="4">CCM 7427</strain>
    </source>
</reference>
<keyword evidence="4" id="KW-1185">Reference proteome</keyword>
<protein>
    <submittedName>
        <fullName evidence="3">Coenzyme F420 hydrogenase/dehydrogenase, beta subunit C-terminal domain</fullName>
    </submittedName>
</protein>
<accession>A0ABW5QMG2</accession>
<dbReference type="Pfam" id="PF04422">
    <property type="entry name" value="FrhB_FdhB_N"/>
    <property type="match status" value="1"/>
</dbReference>
<evidence type="ECO:0000313" key="3">
    <source>
        <dbReference type="EMBL" id="MFD2648913.1"/>
    </source>
</evidence>
<gene>
    <name evidence="3" type="ORF">ACFSX5_14075</name>
</gene>
<dbReference type="PANTHER" id="PTHR31332">
    <property type="entry name" value="7-HYDROXYMETHYL CHLOROPHYLL A REDUCTASE, CHLOROPLASTIC"/>
    <property type="match status" value="1"/>
</dbReference>